<dbReference type="AlphaFoldDB" id="A0A179UXP0"/>
<keyword evidence="3" id="KW-1185">Reference proteome</keyword>
<dbReference type="EMBL" id="GG657468">
    <property type="protein sequence ID" value="OAT12573.1"/>
    <property type="molecule type" value="Genomic_DNA"/>
</dbReference>
<dbReference type="GeneID" id="42529302"/>
<feature type="compositionally biased region" description="Polar residues" evidence="1">
    <location>
        <begin position="16"/>
        <end position="30"/>
    </location>
</feature>
<reference evidence="3" key="1">
    <citation type="journal article" date="2015" name="PLoS Genet.">
        <title>The dynamic genome and transcriptome of the human fungal pathogen Blastomyces and close relative Emmonsia.</title>
        <authorList>
            <person name="Munoz J.F."/>
            <person name="Gauthier G.M."/>
            <person name="Desjardins C.A."/>
            <person name="Gallo J.E."/>
            <person name="Holder J."/>
            <person name="Sullivan T.D."/>
            <person name="Marty A.J."/>
            <person name="Carmen J.C."/>
            <person name="Chen Z."/>
            <person name="Ding L."/>
            <person name="Gujja S."/>
            <person name="Magrini V."/>
            <person name="Misas E."/>
            <person name="Mitreva M."/>
            <person name="Priest M."/>
            <person name="Saif S."/>
            <person name="Whiston E.A."/>
            <person name="Young S."/>
            <person name="Zeng Q."/>
            <person name="Goldman W.E."/>
            <person name="Mardis E.R."/>
            <person name="Taylor J.W."/>
            <person name="McEwen J.G."/>
            <person name="Clay O.K."/>
            <person name="Klein B.S."/>
            <person name="Cuomo C.A."/>
        </authorList>
    </citation>
    <scope>NUCLEOTIDE SEQUENCE [LARGE SCALE GENOMIC DNA]</scope>
    <source>
        <strain evidence="3">SLH14081</strain>
    </source>
</reference>
<gene>
    <name evidence="2" type="ORF">BDBG_17689</name>
</gene>
<evidence type="ECO:0000313" key="3">
    <source>
        <dbReference type="Proteomes" id="UP000002038"/>
    </source>
</evidence>
<dbReference type="VEuPathDB" id="FungiDB:BDBG_17689"/>
<sequence length="67" mass="7208">MEVDNGNTPGGPAQIPSPTGSSSAQPNASQFRAEDFEETMAMMRDDDDDRNPVQSSNDESCGSRNEQ</sequence>
<proteinExistence type="predicted"/>
<dbReference type="KEGG" id="bgh:BDBG_17689"/>
<evidence type="ECO:0000313" key="2">
    <source>
        <dbReference type="EMBL" id="OAT12573.1"/>
    </source>
</evidence>
<accession>A0A179UXP0</accession>
<dbReference type="RefSeq" id="XP_031580447.1">
    <property type="nucleotide sequence ID" value="XM_031725349.1"/>
</dbReference>
<evidence type="ECO:0000256" key="1">
    <source>
        <dbReference type="SAM" id="MobiDB-lite"/>
    </source>
</evidence>
<feature type="compositionally biased region" description="Polar residues" evidence="1">
    <location>
        <begin position="52"/>
        <end position="67"/>
    </location>
</feature>
<protein>
    <submittedName>
        <fullName evidence="2">Uncharacterized protein</fullName>
    </submittedName>
</protein>
<organism evidence="2 3">
    <name type="scientific">Blastomyces gilchristii (strain SLH14081)</name>
    <name type="common">Blastomyces dermatitidis</name>
    <dbReference type="NCBI Taxonomy" id="559298"/>
    <lineage>
        <taxon>Eukaryota</taxon>
        <taxon>Fungi</taxon>
        <taxon>Dikarya</taxon>
        <taxon>Ascomycota</taxon>
        <taxon>Pezizomycotina</taxon>
        <taxon>Eurotiomycetes</taxon>
        <taxon>Eurotiomycetidae</taxon>
        <taxon>Onygenales</taxon>
        <taxon>Ajellomycetaceae</taxon>
        <taxon>Blastomyces</taxon>
    </lineage>
</organism>
<feature type="region of interest" description="Disordered" evidence="1">
    <location>
        <begin position="1"/>
        <end position="67"/>
    </location>
</feature>
<dbReference type="Proteomes" id="UP000002038">
    <property type="component" value="Unassembled WGS sequence"/>
</dbReference>
<name>A0A179UXP0_BLAGS</name>